<keyword evidence="5" id="KW-0812">Transmembrane</keyword>
<dbReference type="PROSITE" id="PS50931">
    <property type="entry name" value="HTH_LYSR"/>
    <property type="match status" value="1"/>
</dbReference>
<evidence type="ECO:0000313" key="7">
    <source>
        <dbReference type="EMBL" id="OZI34248.1"/>
    </source>
</evidence>
<comment type="similarity">
    <text evidence="1">Belongs to the LysR transcriptional regulatory family.</text>
</comment>
<evidence type="ECO:0000256" key="4">
    <source>
        <dbReference type="ARBA" id="ARBA00023163"/>
    </source>
</evidence>
<dbReference type="InterPro" id="IPR036390">
    <property type="entry name" value="WH_DNA-bd_sf"/>
</dbReference>
<dbReference type="Pfam" id="PF00126">
    <property type="entry name" value="HTH_1"/>
    <property type="match status" value="1"/>
</dbReference>
<dbReference type="OrthoDB" id="8651113at2"/>
<dbReference type="InterPro" id="IPR005119">
    <property type="entry name" value="LysR_subst-bd"/>
</dbReference>
<dbReference type="Pfam" id="PF03466">
    <property type="entry name" value="LysR_substrate"/>
    <property type="match status" value="1"/>
</dbReference>
<dbReference type="PANTHER" id="PTHR30126">
    <property type="entry name" value="HTH-TYPE TRANSCRIPTIONAL REGULATOR"/>
    <property type="match status" value="1"/>
</dbReference>
<gene>
    <name evidence="7" type="ORF">CAL29_11950</name>
</gene>
<dbReference type="EMBL" id="NEVM01000002">
    <property type="protein sequence ID" value="OZI34248.1"/>
    <property type="molecule type" value="Genomic_DNA"/>
</dbReference>
<comment type="caution">
    <text evidence="7">The sequence shown here is derived from an EMBL/GenBank/DDBJ whole genome shotgun (WGS) entry which is preliminary data.</text>
</comment>
<evidence type="ECO:0000256" key="3">
    <source>
        <dbReference type="ARBA" id="ARBA00023125"/>
    </source>
</evidence>
<dbReference type="GO" id="GO:0000976">
    <property type="term" value="F:transcription cis-regulatory region binding"/>
    <property type="evidence" value="ECO:0007669"/>
    <property type="project" value="TreeGrafter"/>
</dbReference>
<keyword evidence="8" id="KW-1185">Reference proteome</keyword>
<keyword evidence="5" id="KW-0472">Membrane</keyword>
<evidence type="ECO:0000256" key="1">
    <source>
        <dbReference type="ARBA" id="ARBA00009437"/>
    </source>
</evidence>
<dbReference type="InterPro" id="IPR000847">
    <property type="entry name" value="LysR_HTH_N"/>
</dbReference>
<dbReference type="SUPFAM" id="SSF46785">
    <property type="entry name" value="Winged helix' DNA-binding domain"/>
    <property type="match status" value="1"/>
</dbReference>
<dbReference type="CDD" id="cd05466">
    <property type="entry name" value="PBP2_LTTR_substrate"/>
    <property type="match status" value="1"/>
</dbReference>
<dbReference type="PANTHER" id="PTHR30126:SF94">
    <property type="entry name" value="LYSR FAMILY TRANSCRIPTIONAL REGULATOR"/>
    <property type="match status" value="1"/>
</dbReference>
<dbReference type="PRINTS" id="PR00039">
    <property type="entry name" value="HTHLYSR"/>
</dbReference>
<dbReference type="AlphaFoldDB" id="A0A261SA21"/>
<keyword evidence="2" id="KW-0805">Transcription regulation</keyword>
<dbReference type="InterPro" id="IPR036388">
    <property type="entry name" value="WH-like_DNA-bd_sf"/>
</dbReference>
<feature type="domain" description="HTH lysR-type" evidence="6">
    <location>
        <begin position="36"/>
        <end position="93"/>
    </location>
</feature>
<evidence type="ECO:0000313" key="8">
    <source>
        <dbReference type="Proteomes" id="UP000216020"/>
    </source>
</evidence>
<dbReference type="SUPFAM" id="SSF53850">
    <property type="entry name" value="Periplasmic binding protein-like II"/>
    <property type="match status" value="1"/>
</dbReference>
<evidence type="ECO:0000256" key="5">
    <source>
        <dbReference type="SAM" id="Phobius"/>
    </source>
</evidence>
<dbReference type="Proteomes" id="UP000216020">
    <property type="component" value="Unassembled WGS sequence"/>
</dbReference>
<feature type="transmembrane region" description="Helical" evidence="5">
    <location>
        <begin position="257"/>
        <end position="278"/>
    </location>
</feature>
<protein>
    <recommendedName>
        <fullName evidence="6">HTH lysR-type domain-containing protein</fullName>
    </recommendedName>
</protein>
<accession>A0A261SA21</accession>
<dbReference type="Gene3D" id="1.10.10.10">
    <property type="entry name" value="Winged helix-like DNA-binding domain superfamily/Winged helix DNA-binding domain"/>
    <property type="match status" value="1"/>
</dbReference>
<dbReference type="GO" id="GO:0003700">
    <property type="term" value="F:DNA-binding transcription factor activity"/>
    <property type="evidence" value="ECO:0007669"/>
    <property type="project" value="InterPro"/>
</dbReference>
<reference evidence="8" key="1">
    <citation type="submission" date="2017-05" db="EMBL/GenBank/DDBJ databases">
        <title>Complete and WGS of Bordetella genogroups.</title>
        <authorList>
            <person name="Spilker T."/>
            <person name="Lipuma J."/>
        </authorList>
    </citation>
    <scope>NUCLEOTIDE SEQUENCE [LARGE SCALE GENOMIC DNA]</scope>
    <source>
        <strain evidence="8">AU16122</strain>
    </source>
</reference>
<evidence type="ECO:0000256" key="2">
    <source>
        <dbReference type="ARBA" id="ARBA00023015"/>
    </source>
</evidence>
<dbReference type="Gene3D" id="3.40.190.10">
    <property type="entry name" value="Periplasmic binding protein-like II"/>
    <property type="match status" value="2"/>
</dbReference>
<proteinExistence type="inferred from homology"/>
<keyword evidence="3" id="KW-0238">DNA-binding</keyword>
<evidence type="ECO:0000259" key="6">
    <source>
        <dbReference type="PROSITE" id="PS50931"/>
    </source>
</evidence>
<organism evidence="7 8">
    <name type="scientific">Bordetella genomosp. 10</name>
    <dbReference type="NCBI Taxonomy" id="1416804"/>
    <lineage>
        <taxon>Bacteria</taxon>
        <taxon>Pseudomonadati</taxon>
        <taxon>Pseudomonadota</taxon>
        <taxon>Betaproteobacteria</taxon>
        <taxon>Burkholderiales</taxon>
        <taxon>Alcaligenaceae</taxon>
        <taxon>Bordetella</taxon>
    </lineage>
</organism>
<name>A0A261SA21_9BORD</name>
<keyword evidence="4" id="KW-0804">Transcription</keyword>
<keyword evidence="5" id="KW-1133">Transmembrane helix</keyword>
<sequence>MQRPPRWPETAIAATIARTPGRHGITVLLHGWWTSMTLKQLEAFFWAAKLGSFGLAAERLYTTQSSLSKRIAELESDLGESLFDRSGPRAKVTDSGMRLFDLAARMLALQDDIRASMHTTTALRGVCRFGIGEFVIHTCLPALVARVRRDYPAVVLEPYVGLAKTLMAKVAQGELDFAIMPAPSKNASVVAEPLREVELIWTAAPELVGDDTVLTREMLERHPVIAMSQESGLTMALDNWALTHGLKFQRVITTSSMSAVAALTVAGLGLCLLAAGFVRPLVARGQLVELRCEDPMPACPKLPYFLHSRKEDTRWLLRAIKPLAIEEANFERRSVLLP</sequence>